<feature type="transmembrane region" description="Helical" evidence="7">
    <location>
        <begin position="58"/>
        <end position="82"/>
    </location>
</feature>
<evidence type="ECO:0000259" key="8">
    <source>
        <dbReference type="Pfam" id="PF20684"/>
    </source>
</evidence>
<evidence type="ECO:0000256" key="7">
    <source>
        <dbReference type="SAM" id="Phobius"/>
    </source>
</evidence>
<comment type="similarity">
    <text evidence="5">Belongs to the SAT4 family.</text>
</comment>
<accession>A0A136J872</accession>
<feature type="transmembrane region" description="Helical" evidence="7">
    <location>
        <begin position="102"/>
        <end position="124"/>
    </location>
</feature>
<evidence type="ECO:0000256" key="6">
    <source>
        <dbReference type="SAM" id="MobiDB-lite"/>
    </source>
</evidence>
<dbReference type="InterPro" id="IPR049326">
    <property type="entry name" value="Rhodopsin_dom_fungi"/>
</dbReference>
<evidence type="ECO:0000256" key="3">
    <source>
        <dbReference type="ARBA" id="ARBA00022989"/>
    </source>
</evidence>
<sequence length="387" mass="42155">MPTWNPDVNPDNRIIWPPHGLPLAVIVNVAIFVVLSTAAIGLRVFVRAKDKVFGWDDGVMVAGGIGFICASILAIWAELVGIGTFDIHLNQWQWEQAKKIDVAWLLVYCIPMTVVKASICLTLRRVVGTKRNLRRAITALLGVLVVSFCAAVLGTILQCRPFEAHWRLELVESGEGKCAAESVFVALGFIASFATIGVDAALVVIPAMVLWKTNMNRSAKLQVFGMLSVGSTASIITIIRIPYVRRYNQPNDSHWVGILASSFPSMRRLFLAIKNEGSYASGAGELSAKSGPEGLITFGGTHGPRSKNRKGVSASHERFRNPTDLGISLTTVQGRQNSSWTRLQDGDSDKETILPKDNAIRAEYTFSVQVDAATDADSDHSRPGRAR</sequence>
<evidence type="ECO:0000313" key="9">
    <source>
        <dbReference type="EMBL" id="KXJ93359.1"/>
    </source>
</evidence>
<proteinExistence type="inferred from homology"/>
<feature type="transmembrane region" description="Helical" evidence="7">
    <location>
        <begin position="136"/>
        <end position="157"/>
    </location>
</feature>
<evidence type="ECO:0000256" key="5">
    <source>
        <dbReference type="ARBA" id="ARBA00038359"/>
    </source>
</evidence>
<gene>
    <name evidence="9" type="ORF">Micbo1qcDRAFT_232914</name>
</gene>
<organism evidence="9 10">
    <name type="scientific">Microdochium bolleyi</name>
    <dbReference type="NCBI Taxonomy" id="196109"/>
    <lineage>
        <taxon>Eukaryota</taxon>
        <taxon>Fungi</taxon>
        <taxon>Dikarya</taxon>
        <taxon>Ascomycota</taxon>
        <taxon>Pezizomycotina</taxon>
        <taxon>Sordariomycetes</taxon>
        <taxon>Xylariomycetidae</taxon>
        <taxon>Xylariales</taxon>
        <taxon>Microdochiaceae</taxon>
        <taxon>Microdochium</taxon>
    </lineage>
</organism>
<dbReference type="OrthoDB" id="9976870at2759"/>
<keyword evidence="10" id="KW-1185">Reference proteome</keyword>
<feature type="transmembrane region" description="Helical" evidence="7">
    <location>
        <begin position="20"/>
        <end position="46"/>
    </location>
</feature>
<protein>
    <recommendedName>
        <fullName evidence="8">Rhodopsin domain-containing protein</fullName>
    </recommendedName>
</protein>
<feature type="transmembrane region" description="Helical" evidence="7">
    <location>
        <begin position="223"/>
        <end position="243"/>
    </location>
</feature>
<feature type="transmembrane region" description="Helical" evidence="7">
    <location>
        <begin position="183"/>
        <end position="211"/>
    </location>
</feature>
<reference evidence="10" key="1">
    <citation type="submission" date="2016-02" db="EMBL/GenBank/DDBJ databases">
        <title>Draft genome sequence of Microdochium bolleyi, a fungal endophyte of beachgrass.</title>
        <authorList>
            <consortium name="DOE Joint Genome Institute"/>
            <person name="David A.S."/>
            <person name="May G."/>
            <person name="Haridas S."/>
            <person name="Lim J."/>
            <person name="Wang M."/>
            <person name="Labutti K."/>
            <person name="Lipzen A."/>
            <person name="Barry K."/>
            <person name="Grigoriev I.V."/>
        </authorList>
    </citation>
    <scope>NUCLEOTIDE SEQUENCE [LARGE SCALE GENOMIC DNA]</scope>
    <source>
        <strain evidence="10">J235TASD1</strain>
    </source>
</reference>
<dbReference type="InParanoid" id="A0A136J872"/>
<evidence type="ECO:0000256" key="2">
    <source>
        <dbReference type="ARBA" id="ARBA00022692"/>
    </source>
</evidence>
<feature type="region of interest" description="Disordered" evidence="6">
    <location>
        <begin position="293"/>
        <end position="317"/>
    </location>
</feature>
<feature type="domain" description="Rhodopsin" evidence="8">
    <location>
        <begin position="42"/>
        <end position="258"/>
    </location>
</feature>
<keyword evidence="2 7" id="KW-0812">Transmembrane</keyword>
<keyword evidence="4 7" id="KW-0472">Membrane</keyword>
<dbReference type="PANTHER" id="PTHR33048">
    <property type="entry name" value="PTH11-LIKE INTEGRAL MEMBRANE PROTEIN (AFU_ORTHOLOGUE AFUA_5G11245)"/>
    <property type="match status" value="1"/>
</dbReference>
<dbReference type="Proteomes" id="UP000070501">
    <property type="component" value="Unassembled WGS sequence"/>
</dbReference>
<dbReference type="EMBL" id="KQ964248">
    <property type="protein sequence ID" value="KXJ93359.1"/>
    <property type="molecule type" value="Genomic_DNA"/>
</dbReference>
<evidence type="ECO:0000256" key="4">
    <source>
        <dbReference type="ARBA" id="ARBA00023136"/>
    </source>
</evidence>
<evidence type="ECO:0000313" key="10">
    <source>
        <dbReference type="Proteomes" id="UP000070501"/>
    </source>
</evidence>
<dbReference type="AlphaFoldDB" id="A0A136J872"/>
<dbReference type="PANTHER" id="PTHR33048:SF15">
    <property type="entry name" value="INTEGRAL MEMBRANE PROTEIN"/>
    <property type="match status" value="1"/>
</dbReference>
<comment type="subcellular location">
    <subcellularLocation>
        <location evidence="1">Membrane</location>
        <topology evidence="1">Multi-pass membrane protein</topology>
    </subcellularLocation>
</comment>
<dbReference type="Pfam" id="PF20684">
    <property type="entry name" value="Fung_rhodopsin"/>
    <property type="match status" value="1"/>
</dbReference>
<evidence type="ECO:0000256" key="1">
    <source>
        <dbReference type="ARBA" id="ARBA00004141"/>
    </source>
</evidence>
<dbReference type="InterPro" id="IPR052337">
    <property type="entry name" value="SAT4-like"/>
</dbReference>
<name>A0A136J872_9PEZI</name>
<keyword evidence="3 7" id="KW-1133">Transmembrane helix</keyword>
<dbReference type="GO" id="GO:0016020">
    <property type="term" value="C:membrane"/>
    <property type="evidence" value="ECO:0007669"/>
    <property type="project" value="UniProtKB-SubCell"/>
</dbReference>